<gene>
    <name evidence="1" type="ORF">AV530_005015</name>
</gene>
<keyword evidence="2" id="KW-1185">Reference proteome</keyword>
<organism evidence="1 2">
    <name type="scientific">Patagioenas fasciata monilis</name>
    <dbReference type="NCBI Taxonomy" id="372326"/>
    <lineage>
        <taxon>Eukaryota</taxon>
        <taxon>Metazoa</taxon>
        <taxon>Chordata</taxon>
        <taxon>Craniata</taxon>
        <taxon>Vertebrata</taxon>
        <taxon>Euteleostomi</taxon>
        <taxon>Archelosauria</taxon>
        <taxon>Archosauria</taxon>
        <taxon>Dinosauria</taxon>
        <taxon>Saurischia</taxon>
        <taxon>Theropoda</taxon>
        <taxon>Coelurosauria</taxon>
        <taxon>Aves</taxon>
        <taxon>Neognathae</taxon>
        <taxon>Neoaves</taxon>
        <taxon>Columbimorphae</taxon>
        <taxon>Columbiformes</taxon>
        <taxon>Columbidae</taxon>
        <taxon>Patagioenas</taxon>
    </lineage>
</organism>
<dbReference type="EMBL" id="LSYS01004732">
    <property type="protein sequence ID" value="OPJ79076.1"/>
    <property type="molecule type" value="Genomic_DNA"/>
</dbReference>
<evidence type="ECO:0000313" key="2">
    <source>
        <dbReference type="Proteomes" id="UP000190648"/>
    </source>
</evidence>
<reference evidence="1 2" key="1">
    <citation type="submission" date="2016-02" db="EMBL/GenBank/DDBJ databases">
        <title>Band-tailed pigeon sequencing and assembly.</title>
        <authorList>
            <person name="Soares A.E."/>
            <person name="Novak B.J."/>
            <person name="Rice E.S."/>
            <person name="O'Connell B."/>
            <person name="Chang D."/>
            <person name="Weber S."/>
            <person name="Shapiro B."/>
        </authorList>
    </citation>
    <scope>NUCLEOTIDE SEQUENCE [LARGE SCALE GENOMIC DNA]</scope>
    <source>
        <strain evidence="1">BTP2013</strain>
        <tissue evidence="1">Blood</tissue>
    </source>
</reference>
<protein>
    <submittedName>
        <fullName evidence="1">Uncharacterized protein</fullName>
    </submittedName>
</protein>
<comment type="caution">
    <text evidence="1">The sequence shown here is derived from an EMBL/GenBank/DDBJ whole genome shotgun (WGS) entry which is preliminary data.</text>
</comment>
<sequence>MKMKKTTNIMDCTRFIILMLTHEEYRVLSRTPKALKTYRAKLAVGKVSCLHHWWKIGKLSFAKIRNFLPLSSLLLTLLE</sequence>
<dbReference type="Proteomes" id="UP000190648">
    <property type="component" value="Unassembled WGS sequence"/>
</dbReference>
<proteinExistence type="predicted"/>
<accession>A0A1V4K3R1</accession>
<evidence type="ECO:0000313" key="1">
    <source>
        <dbReference type="EMBL" id="OPJ79076.1"/>
    </source>
</evidence>
<dbReference type="AlphaFoldDB" id="A0A1V4K3R1"/>
<name>A0A1V4K3R1_PATFA</name>